<organism evidence="5 6">
    <name type="scientific">Bermanella marisrubri</name>
    <dbReference type="NCBI Taxonomy" id="207949"/>
    <lineage>
        <taxon>Bacteria</taxon>
        <taxon>Pseudomonadati</taxon>
        <taxon>Pseudomonadota</taxon>
        <taxon>Gammaproteobacteria</taxon>
        <taxon>Oceanospirillales</taxon>
        <taxon>Oceanospirillaceae</taxon>
        <taxon>Bermanella</taxon>
    </lineage>
</organism>
<evidence type="ECO:0000313" key="5">
    <source>
        <dbReference type="EMBL" id="EAT11321.1"/>
    </source>
</evidence>
<dbReference type="RefSeq" id="WP_007018578.1">
    <property type="nucleotide sequence ID" value="NZ_CH724117.1"/>
</dbReference>
<dbReference type="PANTHER" id="PTHR35936:SF25">
    <property type="entry name" value="ABC TRANSPORTER SUBSTRATE-BINDING PROTEIN"/>
    <property type="match status" value="1"/>
</dbReference>
<dbReference type="Gene3D" id="3.40.190.10">
    <property type="entry name" value="Periplasmic binding protein-like II"/>
    <property type="match status" value="2"/>
</dbReference>
<evidence type="ECO:0000259" key="4">
    <source>
        <dbReference type="Pfam" id="PF00497"/>
    </source>
</evidence>
<feature type="chain" id="PRO_5004194797" evidence="3">
    <location>
        <begin position="18"/>
        <end position="250"/>
    </location>
</feature>
<dbReference type="STRING" id="207949.RED65_12877"/>
<feature type="domain" description="Solute-binding protein family 3/N-terminal" evidence="4">
    <location>
        <begin position="38"/>
        <end position="245"/>
    </location>
</feature>
<feature type="signal peptide" evidence="3">
    <location>
        <begin position="1"/>
        <end position="17"/>
    </location>
</feature>
<dbReference type="HOGENOM" id="CLU_064076_7_0_6"/>
<name>Q1MZE5_9GAMM</name>
<dbReference type="Pfam" id="PF00497">
    <property type="entry name" value="SBP_bac_3"/>
    <property type="match status" value="1"/>
</dbReference>
<evidence type="ECO:0000256" key="2">
    <source>
        <dbReference type="ARBA" id="ARBA00022729"/>
    </source>
</evidence>
<dbReference type="AlphaFoldDB" id="Q1MZE5"/>
<keyword evidence="6" id="KW-1185">Reference proteome</keyword>
<dbReference type="OrthoDB" id="5763510at2"/>
<protein>
    <submittedName>
        <fullName evidence="5">ABC transporter, periplasmic domain</fullName>
    </submittedName>
</protein>
<evidence type="ECO:0000313" key="6">
    <source>
        <dbReference type="Proteomes" id="UP000004263"/>
    </source>
</evidence>
<reference evidence="5 6" key="1">
    <citation type="submission" date="2006-03" db="EMBL/GenBank/DDBJ databases">
        <authorList>
            <person name="Pinhassi J."/>
            <person name="Pedros-Alio C."/>
            <person name="Ferriera S."/>
            <person name="Johnson J."/>
            <person name="Kravitz S."/>
            <person name="Halpern A."/>
            <person name="Remington K."/>
            <person name="Beeson K."/>
            <person name="Tran B."/>
            <person name="Rogers Y.-H."/>
            <person name="Friedman R."/>
            <person name="Venter J.C."/>
        </authorList>
    </citation>
    <scope>NUCLEOTIDE SEQUENCE [LARGE SCALE GENOMIC DNA]</scope>
    <source>
        <strain evidence="5 6">RED65</strain>
    </source>
</reference>
<proteinExistence type="inferred from homology"/>
<evidence type="ECO:0000256" key="1">
    <source>
        <dbReference type="ARBA" id="ARBA00010333"/>
    </source>
</evidence>
<dbReference type="Proteomes" id="UP000004263">
    <property type="component" value="Unassembled WGS sequence"/>
</dbReference>
<dbReference type="SUPFAM" id="SSF53850">
    <property type="entry name" value="Periplasmic binding protein-like II"/>
    <property type="match status" value="1"/>
</dbReference>
<dbReference type="PANTHER" id="PTHR35936">
    <property type="entry name" value="MEMBRANE-BOUND LYTIC MUREIN TRANSGLYCOSYLASE F"/>
    <property type="match status" value="1"/>
</dbReference>
<accession>Q1MZE5</accession>
<gene>
    <name evidence="5" type="ORF">RED65_12877</name>
</gene>
<keyword evidence="2 3" id="KW-0732">Signal</keyword>
<comment type="similarity">
    <text evidence="1">Belongs to the bacterial solute-binding protein 3 family.</text>
</comment>
<evidence type="ECO:0000256" key="3">
    <source>
        <dbReference type="SAM" id="SignalP"/>
    </source>
</evidence>
<sequence length="250" mass="28695">MRLITVLLLFASMAVEADTLSIRADPWFPMNGQPAADKPGYMIELAKAVFEPKGIKVDYQIMPWSRSIDLVREGRFDCVVGAYKSDTRDFIFPEQHWGLDRPQFFIAEEDNWRFNGDLSDLANRKVGIIADYFYEEAFDAYAQDHKGLNFQFMTGSDPLKKNIEKFLARRIDTVLESQLVMKAKLKQMGLVGYLKSAGNLIPPVAMYIACSPALESSKQYVKWVDETTKAMKQDGRLERLLDRYGVPPWW</sequence>
<comment type="caution">
    <text evidence="5">The sequence shown here is derived from an EMBL/GenBank/DDBJ whole genome shotgun (WGS) entry which is preliminary data.</text>
</comment>
<dbReference type="EMBL" id="AAQH01000019">
    <property type="protein sequence ID" value="EAT11321.1"/>
    <property type="molecule type" value="Genomic_DNA"/>
</dbReference>
<dbReference type="InterPro" id="IPR001638">
    <property type="entry name" value="Solute-binding_3/MltF_N"/>
</dbReference>